<comment type="caution">
    <text evidence="2">The sequence shown here is derived from an EMBL/GenBank/DDBJ whole genome shotgun (WGS) entry which is preliminary data.</text>
</comment>
<dbReference type="OrthoDB" id="1431695at2"/>
<evidence type="ECO:0000313" key="3">
    <source>
        <dbReference type="Proteomes" id="UP000270620"/>
    </source>
</evidence>
<dbReference type="RefSeq" id="WP_125467065.1">
    <property type="nucleotide sequence ID" value="NZ_RWBG01000001.1"/>
</dbReference>
<organism evidence="2 3">
    <name type="scientific">Mangrovimonas spongiae</name>
    <dbReference type="NCBI Taxonomy" id="2494697"/>
    <lineage>
        <taxon>Bacteria</taxon>
        <taxon>Pseudomonadati</taxon>
        <taxon>Bacteroidota</taxon>
        <taxon>Flavobacteriia</taxon>
        <taxon>Flavobacteriales</taxon>
        <taxon>Flavobacteriaceae</taxon>
        <taxon>Mangrovimonas</taxon>
    </lineage>
</organism>
<sequence>MKNYRILSLLLCFVALTMTTSCLVDDEVESDSYGDSPSLAGFTSAARNLSAVADGEDKQFGIDLSLVGPASVGNVGSVDVVVSVDPSSTAIEGTHYSLTSMSTTLQASNNYIGSLPLTVITEGITPPLAVSPVLKLNIESVNGSNVIPNGLKDGITLTFIYQCFADLSGTYVVTNDFCGPTFTTTIASDGQGGWLIGSADGGFLHQCTSNTSLLNAGTIIELCGEILPSTNLEFGTDGGYGIGDILGGTWNGETGVLTMQHQDVFFNGGPFFWTSTYTRQ</sequence>
<dbReference type="AlphaFoldDB" id="A0A3R9P179"/>
<dbReference type="Proteomes" id="UP000270620">
    <property type="component" value="Unassembled WGS sequence"/>
</dbReference>
<feature type="chain" id="PRO_5018522661" description="DUF1735 domain-containing protein" evidence="1">
    <location>
        <begin position="25"/>
        <end position="280"/>
    </location>
</feature>
<feature type="signal peptide" evidence="1">
    <location>
        <begin position="1"/>
        <end position="24"/>
    </location>
</feature>
<name>A0A3R9P179_9FLAO</name>
<evidence type="ECO:0008006" key="4">
    <source>
        <dbReference type="Google" id="ProtNLM"/>
    </source>
</evidence>
<evidence type="ECO:0000256" key="1">
    <source>
        <dbReference type="SAM" id="SignalP"/>
    </source>
</evidence>
<accession>A0A3R9P179</accession>
<protein>
    <recommendedName>
        <fullName evidence="4">DUF1735 domain-containing protein</fullName>
    </recommendedName>
</protein>
<dbReference type="PROSITE" id="PS51257">
    <property type="entry name" value="PROKAR_LIPOPROTEIN"/>
    <property type="match status" value="1"/>
</dbReference>
<reference evidence="2 3" key="1">
    <citation type="submission" date="2018-12" db="EMBL/GenBank/DDBJ databases">
        <title>Mangrovimonas spongiae sp. nov., a novel member of the genus Mangrovimonas isolated from marine sponge.</title>
        <authorList>
            <person name="Zhuang L."/>
            <person name="Luo L."/>
        </authorList>
    </citation>
    <scope>NUCLEOTIDE SEQUENCE [LARGE SCALE GENOMIC DNA]</scope>
    <source>
        <strain evidence="2 3">HN-E26</strain>
    </source>
</reference>
<dbReference type="EMBL" id="RWBG01000001">
    <property type="protein sequence ID" value="RSK42076.1"/>
    <property type="molecule type" value="Genomic_DNA"/>
</dbReference>
<proteinExistence type="predicted"/>
<keyword evidence="1" id="KW-0732">Signal</keyword>
<gene>
    <name evidence="2" type="ORF">EJA19_04120</name>
</gene>
<keyword evidence="3" id="KW-1185">Reference proteome</keyword>
<evidence type="ECO:0000313" key="2">
    <source>
        <dbReference type="EMBL" id="RSK42076.1"/>
    </source>
</evidence>